<dbReference type="SUPFAM" id="SSF54695">
    <property type="entry name" value="POZ domain"/>
    <property type="match status" value="1"/>
</dbReference>
<dbReference type="Gene3D" id="2.60.210.10">
    <property type="entry name" value="Apoptosis, Tumor Necrosis Factor Receptor Associated Protein 2, Chain A"/>
    <property type="match status" value="1"/>
</dbReference>
<dbReference type="Pfam" id="PF00651">
    <property type="entry name" value="BTB"/>
    <property type="match status" value="1"/>
</dbReference>
<dbReference type="Gene3D" id="3.30.710.10">
    <property type="entry name" value="Potassium Channel Kv1.1, Chain A"/>
    <property type="match status" value="1"/>
</dbReference>
<feature type="region of interest" description="Disordered" evidence="1">
    <location>
        <begin position="1"/>
        <end position="26"/>
    </location>
</feature>
<evidence type="ECO:0000313" key="3">
    <source>
        <dbReference type="EMBL" id="GMR55517.1"/>
    </source>
</evidence>
<dbReference type="CDD" id="cd00121">
    <property type="entry name" value="MATH"/>
    <property type="match status" value="1"/>
</dbReference>
<feature type="non-terminal residue" evidence="3">
    <location>
        <position position="271"/>
    </location>
</feature>
<proteinExistence type="predicted"/>
<reference evidence="4" key="1">
    <citation type="submission" date="2022-10" db="EMBL/GenBank/DDBJ databases">
        <title>Genome assembly of Pristionchus species.</title>
        <authorList>
            <person name="Yoshida K."/>
            <person name="Sommer R.J."/>
        </authorList>
    </citation>
    <scope>NUCLEOTIDE SEQUENCE [LARGE SCALE GENOMIC DNA]</scope>
    <source>
        <strain evidence="4">RS5460</strain>
    </source>
</reference>
<sequence>RMSPPRKKAKEDELMGPRPDSSAGSICSSLSELNVSPSRKKAKKLEILKPNSGFSWPGFISYAENEGDITPSGLFSKEVEVRGLPWKLLLKKKIGATHLEVYLLHRSYEPAPWSIDVSAQFKLKNTCEELDRVQKITKSLHNGQAKCGFEEFIPLNDLINRDKGFIDDGMFCIEVQFTISNIVGISPATDFTDPNDPRHDVALVFNGKKLYANKQILAIHSPVFNAIFGNLTNRDKKEFQLKDVDRENFHVVLNILQDPAYTIDGDLKLFE</sequence>
<organism evidence="3 4">
    <name type="scientific">Pristionchus mayeri</name>
    <dbReference type="NCBI Taxonomy" id="1317129"/>
    <lineage>
        <taxon>Eukaryota</taxon>
        <taxon>Metazoa</taxon>
        <taxon>Ecdysozoa</taxon>
        <taxon>Nematoda</taxon>
        <taxon>Chromadorea</taxon>
        <taxon>Rhabditida</taxon>
        <taxon>Rhabditina</taxon>
        <taxon>Diplogasteromorpha</taxon>
        <taxon>Diplogasteroidea</taxon>
        <taxon>Neodiplogasteridae</taxon>
        <taxon>Pristionchus</taxon>
    </lineage>
</organism>
<dbReference type="PANTHER" id="PTHR47022">
    <property type="entry name" value="BTB AND MATH DOMAIN-CONTAINING PROTEIN 36-RELATED"/>
    <property type="match status" value="1"/>
</dbReference>
<protein>
    <recommendedName>
        <fullName evidence="2">BTB domain-containing protein</fullName>
    </recommendedName>
</protein>
<dbReference type="SUPFAM" id="SSF49599">
    <property type="entry name" value="TRAF domain-like"/>
    <property type="match status" value="1"/>
</dbReference>
<dbReference type="EMBL" id="BTRK01000005">
    <property type="protein sequence ID" value="GMR55517.1"/>
    <property type="molecule type" value="Genomic_DNA"/>
</dbReference>
<gene>
    <name evidence="3" type="ORF">PMAYCL1PPCAC_25712</name>
</gene>
<dbReference type="Proteomes" id="UP001328107">
    <property type="component" value="Unassembled WGS sequence"/>
</dbReference>
<dbReference type="Pfam" id="PF00917">
    <property type="entry name" value="MATH"/>
    <property type="match status" value="1"/>
</dbReference>
<dbReference type="CDD" id="cd18186">
    <property type="entry name" value="BTB_POZ_ZBTB_KLHL-like"/>
    <property type="match status" value="1"/>
</dbReference>
<keyword evidence="4" id="KW-1185">Reference proteome</keyword>
<comment type="caution">
    <text evidence="3">The sequence shown here is derived from an EMBL/GenBank/DDBJ whole genome shotgun (WGS) entry which is preliminary data.</text>
</comment>
<feature type="domain" description="BTB" evidence="2">
    <location>
        <begin position="199"/>
        <end position="265"/>
    </location>
</feature>
<evidence type="ECO:0000313" key="4">
    <source>
        <dbReference type="Proteomes" id="UP001328107"/>
    </source>
</evidence>
<evidence type="ECO:0000259" key="2">
    <source>
        <dbReference type="PROSITE" id="PS50097"/>
    </source>
</evidence>
<dbReference type="InterPro" id="IPR000210">
    <property type="entry name" value="BTB/POZ_dom"/>
</dbReference>
<dbReference type="InterPro" id="IPR011333">
    <property type="entry name" value="SKP1/BTB/POZ_sf"/>
</dbReference>
<accession>A0AAN5D3P5</accession>
<dbReference type="PROSITE" id="PS50097">
    <property type="entry name" value="BTB"/>
    <property type="match status" value="1"/>
</dbReference>
<evidence type="ECO:0000256" key="1">
    <source>
        <dbReference type="SAM" id="MobiDB-lite"/>
    </source>
</evidence>
<feature type="non-terminal residue" evidence="3">
    <location>
        <position position="1"/>
    </location>
</feature>
<dbReference type="PANTHER" id="PTHR47022:SF1">
    <property type="entry name" value="BTB AND MATH DOMAIN-CONTAINING PROTEIN 36-RELATED"/>
    <property type="match status" value="1"/>
</dbReference>
<dbReference type="AlphaFoldDB" id="A0AAN5D3P5"/>
<dbReference type="InterPro" id="IPR008974">
    <property type="entry name" value="TRAF-like"/>
</dbReference>
<name>A0AAN5D3P5_9BILA</name>
<dbReference type="InterPro" id="IPR002083">
    <property type="entry name" value="MATH/TRAF_dom"/>
</dbReference>